<protein>
    <submittedName>
        <fullName evidence="1">Uncharacterized protein</fullName>
    </submittedName>
</protein>
<dbReference type="Proteomes" id="UP000020773">
    <property type="component" value="Unassembled WGS sequence"/>
</dbReference>
<evidence type="ECO:0000313" key="2">
    <source>
        <dbReference type="Proteomes" id="UP000020773"/>
    </source>
</evidence>
<dbReference type="AlphaFoldDB" id="A0A015U7P3"/>
<gene>
    <name evidence="1" type="ORF">M125_2396</name>
</gene>
<organism evidence="1 2">
    <name type="scientific">Bacteroides fragilis str. 3998T(B)3</name>
    <dbReference type="NCBI Taxonomy" id="1339316"/>
    <lineage>
        <taxon>Bacteria</taxon>
        <taxon>Pseudomonadati</taxon>
        <taxon>Bacteroidota</taxon>
        <taxon>Bacteroidia</taxon>
        <taxon>Bacteroidales</taxon>
        <taxon>Bacteroidaceae</taxon>
        <taxon>Bacteroides</taxon>
    </lineage>
</organism>
<name>A0A015U7P3_BACFG</name>
<dbReference type="EMBL" id="JGDB01000103">
    <property type="protein sequence ID" value="EXY90902.1"/>
    <property type="molecule type" value="Genomic_DNA"/>
</dbReference>
<accession>A0A015U7P3</accession>
<dbReference type="PATRIC" id="fig|1339316.3.peg.2304"/>
<evidence type="ECO:0000313" key="1">
    <source>
        <dbReference type="EMBL" id="EXY90902.1"/>
    </source>
</evidence>
<reference evidence="1 2" key="1">
    <citation type="submission" date="2014-02" db="EMBL/GenBank/DDBJ databases">
        <authorList>
            <person name="Sears C."/>
            <person name="Carroll K."/>
            <person name="Sack B.R."/>
            <person name="Qadri F."/>
            <person name="Myers L.L."/>
            <person name="Chung G.-T."/>
            <person name="Escheverria P."/>
            <person name="Fraser C.M."/>
            <person name="Sadzewicz L."/>
            <person name="Shefchek K.A."/>
            <person name="Tallon L."/>
            <person name="Das S.P."/>
            <person name="Daugherty S."/>
            <person name="Mongodin E.F."/>
        </authorList>
    </citation>
    <scope>NUCLEOTIDE SEQUENCE [LARGE SCALE GENOMIC DNA]</scope>
    <source>
        <strain evidence="2">3998T(B)3</strain>
    </source>
</reference>
<comment type="caution">
    <text evidence="1">The sequence shown here is derived from an EMBL/GenBank/DDBJ whole genome shotgun (WGS) entry which is preliminary data.</text>
</comment>
<proteinExistence type="predicted"/>
<sequence>MAVEKKLIGMACAMYKQKNVLRFSAFRESGESLFIRM</sequence>